<keyword evidence="5" id="KW-0443">Lipid metabolism</keyword>
<proteinExistence type="predicted"/>
<dbReference type="Gene3D" id="2.160.10.10">
    <property type="entry name" value="Hexapeptide repeat proteins"/>
    <property type="match status" value="1"/>
</dbReference>
<dbReference type="STRING" id="299262.BWR18_07365"/>
<dbReference type="InterPro" id="IPR001451">
    <property type="entry name" value="Hexapep"/>
</dbReference>
<evidence type="ECO:0000256" key="4">
    <source>
        <dbReference type="ARBA" id="ARBA00022737"/>
    </source>
</evidence>
<dbReference type="Pfam" id="PF04613">
    <property type="entry name" value="LpxD"/>
    <property type="match status" value="1"/>
</dbReference>
<dbReference type="Pfam" id="PF00132">
    <property type="entry name" value="Hexapep"/>
    <property type="match status" value="2"/>
</dbReference>
<evidence type="ECO:0000256" key="3">
    <source>
        <dbReference type="ARBA" id="ARBA00022679"/>
    </source>
</evidence>
<dbReference type="PANTHER" id="PTHR43378:SF2">
    <property type="entry name" value="UDP-3-O-ACYLGLUCOSAMINE N-ACYLTRANSFERASE 1, MITOCHONDRIAL-RELATED"/>
    <property type="match status" value="1"/>
</dbReference>
<evidence type="ECO:0000256" key="5">
    <source>
        <dbReference type="ARBA" id="ARBA00023098"/>
    </source>
</evidence>
<accession>A0A1P8MTW2</accession>
<dbReference type="SUPFAM" id="SSF51161">
    <property type="entry name" value="Trimeric LpxA-like enzymes"/>
    <property type="match status" value="1"/>
</dbReference>
<evidence type="ECO:0000313" key="8">
    <source>
        <dbReference type="EMBL" id="APX11520.1"/>
    </source>
</evidence>
<sequence length="363" mass="37284">MRYTVAEIARALEAEAVGDAGAVVTGLAEPAQAGADDLALASSPKYADTLAAGAAQAALLWEGADWQALGLRAAILPKRPRFAMSRLTTMADPGHGFGNGVHPSASVDPTAKLGDDVTIAAGAVIGPEAEIGAGSIIGPLSFVGWQAVLGPNAFLREHVSIGARVRIGANFICNPGVRIGGDGFSFVTPEKSGVENVRETLGEQGDAGGQPWARIASLGAVVIGDDVEIGTNTAIDSGTIRPTQVGNRTKIDNLVHIGHNCIIGEDNLICGQVGLAGSVTVGNFVVMAGQVGVSDNLSIGNNVVLAAACKVMSSVKDGKVMLGYPANEMKTNLDMYKNTKRLPRILRDVAELKKAVLKSDGSD</sequence>
<evidence type="ECO:0000256" key="6">
    <source>
        <dbReference type="ARBA" id="ARBA00023315"/>
    </source>
</evidence>
<reference evidence="8 9" key="1">
    <citation type="submission" date="2017-01" db="EMBL/GenBank/DDBJ databases">
        <title>Complete genome of Tateyamaria omphalii DOK1-4 isolated from seawater in Dokdo.</title>
        <authorList>
            <person name="Kim J.H."/>
            <person name="Chi W.-J."/>
        </authorList>
    </citation>
    <scope>NUCLEOTIDE SEQUENCE [LARGE SCALE GENOMIC DNA]</scope>
    <source>
        <strain evidence="8 9">DOK1-4</strain>
    </source>
</reference>
<keyword evidence="3 8" id="KW-0808">Transferase</keyword>
<keyword evidence="1" id="KW-0444">Lipid biosynthesis</keyword>
<evidence type="ECO:0000259" key="7">
    <source>
        <dbReference type="Pfam" id="PF04613"/>
    </source>
</evidence>
<dbReference type="KEGG" id="tom:BWR18_07365"/>
<dbReference type="OrthoDB" id="9784739at2"/>
<dbReference type="GO" id="GO:0016410">
    <property type="term" value="F:N-acyltransferase activity"/>
    <property type="evidence" value="ECO:0007669"/>
    <property type="project" value="InterPro"/>
</dbReference>
<keyword evidence="4" id="KW-0677">Repeat</keyword>
<keyword evidence="6 8" id="KW-0012">Acyltransferase</keyword>
<dbReference type="RefSeq" id="WP_076627382.1">
    <property type="nucleotide sequence ID" value="NZ_CP019312.1"/>
</dbReference>
<dbReference type="CDD" id="cd03352">
    <property type="entry name" value="LbH_LpxD"/>
    <property type="match status" value="1"/>
</dbReference>
<organism evidence="8 9">
    <name type="scientific">Tateyamaria omphalii</name>
    <dbReference type="NCBI Taxonomy" id="299262"/>
    <lineage>
        <taxon>Bacteria</taxon>
        <taxon>Pseudomonadati</taxon>
        <taxon>Pseudomonadota</taxon>
        <taxon>Alphaproteobacteria</taxon>
        <taxon>Rhodobacterales</taxon>
        <taxon>Roseobacteraceae</taxon>
        <taxon>Tateyamaria</taxon>
    </lineage>
</organism>
<dbReference type="NCBIfam" id="NF002060">
    <property type="entry name" value="PRK00892.1"/>
    <property type="match status" value="1"/>
</dbReference>
<dbReference type="EMBL" id="CP019312">
    <property type="protein sequence ID" value="APX11520.1"/>
    <property type="molecule type" value="Genomic_DNA"/>
</dbReference>
<dbReference type="GO" id="GO:0009245">
    <property type="term" value="P:lipid A biosynthetic process"/>
    <property type="evidence" value="ECO:0007669"/>
    <property type="project" value="UniProtKB-KW"/>
</dbReference>
<name>A0A1P8MTW2_9RHOB</name>
<dbReference type="InterPro" id="IPR011004">
    <property type="entry name" value="Trimer_LpxA-like_sf"/>
</dbReference>
<keyword evidence="9" id="KW-1185">Reference proteome</keyword>
<evidence type="ECO:0000256" key="2">
    <source>
        <dbReference type="ARBA" id="ARBA00022556"/>
    </source>
</evidence>
<keyword evidence="2" id="KW-0441">Lipid A biosynthesis</keyword>
<gene>
    <name evidence="8" type="ORF">BWR18_07365</name>
</gene>
<dbReference type="GO" id="GO:0016020">
    <property type="term" value="C:membrane"/>
    <property type="evidence" value="ECO:0007669"/>
    <property type="project" value="GOC"/>
</dbReference>
<protein>
    <submittedName>
        <fullName evidence="8">UDP-3-O-(3-hydroxymyristoyl)glucosamine N-acyltransferase</fullName>
    </submittedName>
</protein>
<dbReference type="InterPro" id="IPR007691">
    <property type="entry name" value="LpxD"/>
</dbReference>
<dbReference type="PANTHER" id="PTHR43378">
    <property type="entry name" value="UDP-3-O-ACYLGLUCOSAMINE N-ACYLTRANSFERASE"/>
    <property type="match status" value="1"/>
</dbReference>
<dbReference type="InterPro" id="IPR020573">
    <property type="entry name" value="UDP_GlcNAc_AcTrfase_non-rep"/>
</dbReference>
<evidence type="ECO:0000313" key="9">
    <source>
        <dbReference type="Proteomes" id="UP000186336"/>
    </source>
</evidence>
<dbReference type="Proteomes" id="UP000186336">
    <property type="component" value="Chromosome"/>
</dbReference>
<evidence type="ECO:0000256" key="1">
    <source>
        <dbReference type="ARBA" id="ARBA00022516"/>
    </source>
</evidence>
<feature type="domain" description="UDP-3-O-[3-hydroxymyristoyl] glucosamine N-acyltransferase non-repeat region" evidence="7">
    <location>
        <begin position="23"/>
        <end position="89"/>
    </location>
</feature>
<dbReference type="AlphaFoldDB" id="A0A1P8MTW2"/>
<dbReference type="Gene3D" id="3.40.1390.10">
    <property type="entry name" value="MurE/MurF, N-terminal domain"/>
    <property type="match status" value="1"/>
</dbReference>